<accession>A0A5E4NC72</accession>
<gene>
    <name evidence="1" type="ORF">CINCED_3A005355</name>
</gene>
<evidence type="ECO:0000313" key="1">
    <source>
        <dbReference type="EMBL" id="VVC40048.1"/>
    </source>
</evidence>
<keyword evidence="2" id="KW-1185">Reference proteome</keyword>
<sequence length="271" mass="31149">MEVCTPHTPKMDAEQTTSVCEPTSSQNDLENRKHISKYIKCIPENEKNNTKLNIKLNRSRMKTILLNGNMSTCVRVSNKKYFVINTCSFDSIAAMISMAYLDHNQYKKYIDSVSNDFLTFCKNIAKKGTTRQTYVSRLLLLKTIFSTDKGITEVKLIDAKCNVLHIITQLLKNTPSATERRICSNTKCMNAKDTMKFSPTIILKFSYDFENLERSLVDYTAPMFSECSVCHGILTSRRTLNKHLFIETDFFNNEEFALTDFPQTCKINNSR</sequence>
<organism evidence="1 2">
    <name type="scientific">Cinara cedri</name>
    <dbReference type="NCBI Taxonomy" id="506608"/>
    <lineage>
        <taxon>Eukaryota</taxon>
        <taxon>Metazoa</taxon>
        <taxon>Ecdysozoa</taxon>
        <taxon>Arthropoda</taxon>
        <taxon>Hexapoda</taxon>
        <taxon>Insecta</taxon>
        <taxon>Pterygota</taxon>
        <taxon>Neoptera</taxon>
        <taxon>Paraneoptera</taxon>
        <taxon>Hemiptera</taxon>
        <taxon>Sternorrhyncha</taxon>
        <taxon>Aphidomorpha</taxon>
        <taxon>Aphidoidea</taxon>
        <taxon>Aphididae</taxon>
        <taxon>Lachninae</taxon>
        <taxon>Cinara</taxon>
    </lineage>
</organism>
<proteinExistence type="predicted"/>
<reference evidence="1 2" key="1">
    <citation type="submission" date="2019-08" db="EMBL/GenBank/DDBJ databases">
        <authorList>
            <person name="Alioto T."/>
            <person name="Alioto T."/>
            <person name="Gomez Garrido J."/>
        </authorList>
    </citation>
    <scope>NUCLEOTIDE SEQUENCE [LARGE SCALE GENOMIC DNA]</scope>
</reference>
<dbReference type="OrthoDB" id="6619363at2759"/>
<dbReference type="AlphaFoldDB" id="A0A5E4NC72"/>
<protein>
    <submittedName>
        <fullName evidence="1">Uncharacterized protein</fullName>
    </submittedName>
</protein>
<name>A0A5E4NC72_9HEMI</name>
<evidence type="ECO:0000313" key="2">
    <source>
        <dbReference type="Proteomes" id="UP000325440"/>
    </source>
</evidence>
<dbReference type="Proteomes" id="UP000325440">
    <property type="component" value="Unassembled WGS sequence"/>
</dbReference>
<dbReference type="EMBL" id="CABPRJ010001900">
    <property type="protein sequence ID" value="VVC40048.1"/>
    <property type="molecule type" value="Genomic_DNA"/>
</dbReference>